<dbReference type="EMBL" id="PVWG01000017">
    <property type="protein sequence ID" value="PSB18423.1"/>
    <property type="molecule type" value="Genomic_DNA"/>
</dbReference>
<sequence length="70" mass="7926">MTPLIQIITSLTDEEKIQLISALCHKILYPNVNRGLRYYGLDSILEVEPEYEALDVSAAKSLIRSIVNHI</sequence>
<protein>
    <submittedName>
        <fullName evidence="1">Uncharacterized protein</fullName>
    </submittedName>
</protein>
<organism evidence="1 2">
    <name type="scientific">Phormidesmis priestleyi ULC007</name>
    <dbReference type="NCBI Taxonomy" id="1920490"/>
    <lineage>
        <taxon>Bacteria</taxon>
        <taxon>Bacillati</taxon>
        <taxon>Cyanobacteriota</taxon>
        <taxon>Cyanophyceae</taxon>
        <taxon>Leptolyngbyales</taxon>
        <taxon>Leptolyngbyaceae</taxon>
        <taxon>Phormidesmis</taxon>
    </lineage>
</organism>
<keyword evidence="2" id="KW-1185">Reference proteome</keyword>
<accession>A0A2T1DD96</accession>
<gene>
    <name evidence="1" type="ORF">C7B65_15120</name>
</gene>
<proteinExistence type="predicted"/>
<reference evidence="1 2" key="2">
    <citation type="submission" date="2018-03" db="EMBL/GenBank/DDBJ databases">
        <title>The ancient ancestry and fast evolution of plastids.</title>
        <authorList>
            <person name="Moore K.R."/>
            <person name="Magnabosco C."/>
            <person name="Momper L."/>
            <person name="Gold D.A."/>
            <person name="Bosak T."/>
            <person name="Fournier G.P."/>
        </authorList>
    </citation>
    <scope>NUCLEOTIDE SEQUENCE [LARGE SCALE GENOMIC DNA]</scope>
    <source>
        <strain evidence="1 2">ULC007</strain>
    </source>
</reference>
<dbReference type="STRING" id="1920490.GCA_001895925_05101"/>
<evidence type="ECO:0000313" key="1">
    <source>
        <dbReference type="EMBL" id="PSB18423.1"/>
    </source>
</evidence>
<comment type="caution">
    <text evidence="1">The sequence shown here is derived from an EMBL/GenBank/DDBJ whole genome shotgun (WGS) entry which is preliminary data.</text>
</comment>
<dbReference type="AlphaFoldDB" id="A0A2T1DD96"/>
<dbReference type="Proteomes" id="UP000238634">
    <property type="component" value="Unassembled WGS sequence"/>
</dbReference>
<reference evidence="1 2" key="1">
    <citation type="submission" date="2018-02" db="EMBL/GenBank/DDBJ databases">
        <authorList>
            <person name="Cohen D.B."/>
            <person name="Kent A.D."/>
        </authorList>
    </citation>
    <scope>NUCLEOTIDE SEQUENCE [LARGE SCALE GENOMIC DNA]</scope>
    <source>
        <strain evidence="1 2">ULC007</strain>
    </source>
</reference>
<evidence type="ECO:0000313" key="2">
    <source>
        <dbReference type="Proteomes" id="UP000238634"/>
    </source>
</evidence>
<name>A0A2T1DD96_9CYAN</name>